<dbReference type="GO" id="GO:0000976">
    <property type="term" value="F:transcription cis-regulatory region binding"/>
    <property type="evidence" value="ECO:0007669"/>
    <property type="project" value="TreeGrafter"/>
</dbReference>
<organism evidence="10 11">
    <name type="scientific">Faecalicatena orotica</name>
    <dbReference type="NCBI Taxonomy" id="1544"/>
    <lineage>
        <taxon>Bacteria</taxon>
        <taxon>Bacillati</taxon>
        <taxon>Bacillota</taxon>
        <taxon>Clostridia</taxon>
        <taxon>Lachnospirales</taxon>
        <taxon>Lachnospiraceae</taxon>
        <taxon>Faecalicatena</taxon>
    </lineage>
</organism>
<dbReference type="GO" id="GO:0005829">
    <property type="term" value="C:cytosol"/>
    <property type="evidence" value="ECO:0007669"/>
    <property type="project" value="TreeGrafter"/>
</dbReference>
<reference evidence="10 11" key="1">
    <citation type="submission" date="2018-05" db="EMBL/GenBank/DDBJ databases">
        <title>The Hungate 1000. A catalogue of reference genomes from the rumen microbiome.</title>
        <authorList>
            <person name="Kelly W."/>
        </authorList>
    </citation>
    <scope>NUCLEOTIDE SEQUENCE [LARGE SCALE GENOMIC DNA]</scope>
    <source>
        <strain evidence="10 11">NLAE-zl-C242</strain>
    </source>
</reference>
<dbReference type="Gene3D" id="6.10.250.690">
    <property type="match status" value="1"/>
</dbReference>
<dbReference type="PANTHER" id="PTHR48111">
    <property type="entry name" value="REGULATOR OF RPOS"/>
    <property type="match status" value="1"/>
</dbReference>
<keyword evidence="4" id="KW-0804">Transcription</keyword>
<dbReference type="SUPFAM" id="SSF52172">
    <property type="entry name" value="CheY-like"/>
    <property type="match status" value="1"/>
</dbReference>
<evidence type="ECO:0000256" key="1">
    <source>
        <dbReference type="ARBA" id="ARBA00018672"/>
    </source>
</evidence>
<evidence type="ECO:0000256" key="4">
    <source>
        <dbReference type="ARBA" id="ARBA00023163"/>
    </source>
</evidence>
<dbReference type="CDD" id="cd00383">
    <property type="entry name" value="trans_reg_C"/>
    <property type="match status" value="1"/>
</dbReference>
<comment type="caution">
    <text evidence="10">The sequence shown here is derived from an EMBL/GenBank/DDBJ whole genome shotgun (WGS) entry which is preliminary data.</text>
</comment>
<feature type="DNA-binding region" description="OmpR/PhoB-type" evidence="7">
    <location>
        <begin position="125"/>
        <end position="224"/>
    </location>
</feature>
<dbReference type="PANTHER" id="PTHR48111:SF73">
    <property type="entry name" value="ALKALINE PHOSPHATASE SYNTHESIS TRANSCRIPTIONAL REGULATORY PROTEIN PHOP"/>
    <property type="match status" value="1"/>
</dbReference>
<dbReference type="InterPro" id="IPR001867">
    <property type="entry name" value="OmpR/PhoB-type_DNA-bd"/>
</dbReference>
<feature type="domain" description="OmpR/PhoB-type" evidence="9">
    <location>
        <begin position="125"/>
        <end position="224"/>
    </location>
</feature>
<dbReference type="PROSITE" id="PS51755">
    <property type="entry name" value="OMPR_PHOB"/>
    <property type="match status" value="1"/>
</dbReference>
<evidence type="ECO:0000256" key="3">
    <source>
        <dbReference type="ARBA" id="ARBA00023125"/>
    </source>
</evidence>
<name>A0A2Y9BD86_9FIRM</name>
<protein>
    <recommendedName>
        <fullName evidence="1">Stage 0 sporulation protein A homolog</fullName>
    </recommendedName>
</protein>
<dbReference type="OrthoDB" id="9803564at2"/>
<dbReference type="Gene3D" id="3.40.50.2300">
    <property type="match status" value="1"/>
</dbReference>
<dbReference type="GO" id="GO:0032993">
    <property type="term" value="C:protein-DNA complex"/>
    <property type="evidence" value="ECO:0007669"/>
    <property type="project" value="TreeGrafter"/>
</dbReference>
<keyword evidence="11" id="KW-1185">Reference proteome</keyword>
<keyword evidence="3 7" id="KW-0238">DNA-binding</keyword>
<evidence type="ECO:0000256" key="7">
    <source>
        <dbReference type="PROSITE-ProRule" id="PRU01091"/>
    </source>
</evidence>
<evidence type="ECO:0000313" key="11">
    <source>
        <dbReference type="Proteomes" id="UP000245845"/>
    </source>
</evidence>
<dbReference type="Pfam" id="PF00486">
    <property type="entry name" value="Trans_reg_C"/>
    <property type="match status" value="1"/>
</dbReference>
<dbReference type="EMBL" id="QGDL01000006">
    <property type="protein sequence ID" value="PWJ29409.1"/>
    <property type="molecule type" value="Genomic_DNA"/>
</dbReference>
<feature type="modified residue" description="4-aspartylphosphate" evidence="6">
    <location>
        <position position="52"/>
    </location>
</feature>
<dbReference type="GO" id="GO:0000156">
    <property type="term" value="F:phosphorelay response regulator activity"/>
    <property type="evidence" value="ECO:0007669"/>
    <property type="project" value="TreeGrafter"/>
</dbReference>
<dbReference type="InterPro" id="IPR011006">
    <property type="entry name" value="CheY-like_superfamily"/>
</dbReference>
<dbReference type="Pfam" id="PF00072">
    <property type="entry name" value="Response_reg"/>
    <property type="match status" value="1"/>
</dbReference>
<dbReference type="PROSITE" id="PS50110">
    <property type="entry name" value="RESPONSE_REGULATORY"/>
    <property type="match status" value="1"/>
</dbReference>
<dbReference type="AlphaFoldDB" id="A0A2Y9BD86"/>
<dbReference type="RefSeq" id="WP_109731257.1">
    <property type="nucleotide sequence ID" value="NZ_BAAACK010000026.1"/>
</dbReference>
<evidence type="ECO:0000259" key="8">
    <source>
        <dbReference type="PROSITE" id="PS50110"/>
    </source>
</evidence>
<evidence type="ECO:0000313" key="10">
    <source>
        <dbReference type="EMBL" id="PWJ29409.1"/>
    </source>
</evidence>
<sequence length="224" mass="25369">MTDILIVEDDSALNEGIVLGLGKTSYRFTQCYTLHEARSAVQGNEFGLVILDINLPDGNGYDFLKEYRQSCSRPVLMLTANDLEVNEVMGFELGANDYVTKPFSLAVLRARIENLLRLSFSDHGRGRYEDGHLLLDTVKMVYKRDGQSLVLSRTEQKLLQVLLENRGNTIPRDVMIDKVWTDGMEYVDENALPVAVSRLRAKLEKEPANPEHILNVYGVGYVWK</sequence>
<dbReference type="Proteomes" id="UP000245845">
    <property type="component" value="Unassembled WGS sequence"/>
</dbReference>
<dbReference type="InterPro" id="IPR036388">
    <property type="entry name" value="WH-like_DNA-bd_sf"/>
</dbReference>
<dbReference type="SMART" id="SM00862">
    <property type="entry name" value="Trans_reg_C"/>
    <property type="match status" value="1"/>
</dbReference>
<dbReference type="Gene3D" id="1.10.10.10">
    <property type="entry name" value="Winged helix-like DNA-binding domain superfamily/Winged helix DNA-binding domain"/>
    <property type="match status" value="1"/>
</dbReference>
<accession>A0A2Y9BD86</accession>
<dbReference type="InterPro" id="IPR016032">
    <property type="entry name" value="Sig_transdc_resp-reg_C-effctor"/>
</dbReference>
<evidence type="ECO:0000256" key="5">
    <source>
        <dbReference type="ARBA" id="ARBA00024867"/>
    </source>
</evidence>
<evidence type="ECO:0000259" key="9">
    <source>
        <dbReference type="PROSITE" id="PS51755"/>
    </source>
</evidence>
<gene>
    <name evidence="10" type="ORF">A8806_106146</name>
</gene>
<keyword evidence="2" id="KW-0805">Transcription regulation</keyword>
<feature type="domain" description="Response regulatory" evidence="8">
    <location>
        <begin position="3"/>
        <end position="116"/>
    </location>
</feature>
<dbReference type="SUPFAM" id="SSF46894">
    <property type="entry name" value="C-terminal effector domain of the bipartite response regulators"/>
    <property type="match status" value="1"/>
</dbReference>
<evidence type="ECO:0000256" key="2">
    <source>
        <dbReference type="ARBA" id="ARBA00023015"/>
    </source>
</evidence>
<dbReference type="InterPro" id="IPR039420">
    <property type="entry name" value="WalR-like"/>
</dbReference>
<dbReference type="SMART" id="SM00448">
    <property type="entry name" value="REC"/>
    <property type="match status" value="1"/>
</dbReference>
<comment type="function">
    <text evidence="5">May play the central regulatory role in sporulation. It may be an element of the effector pathway responsible for the activation of sporulation genes in response to nutritional stress. Spo0A may act in concert with spo0H (a sigma factor) to control the expression of some genes that are critical to the sporulation process.</text>
</comment>
<dbReference type="InterPro" id="IPR001789">
    <property type="entry name" value="Sig_transdc_resp-reg_receiver"/>
</dbReference>
<proteinExistence type="predicted"/>
<dbReference type="GO" id="GO:0006355">
    <property type="term" value="P:regulation of DNA-templated transcription"/>
    <property type="evidence" value="ECO:0007669"/>
    <property type="project" value="InterPro"/>
</dbReference>
<keyword evidence="6" id="KW-0597">Phosphoprotein</keyword>
<evidence type="ECO:0000256" key="6">
    <source>
        <dbReference type="PROSITE-ProRule" id="PRU00169"/>
    </source>
</evidence>